<evidence type="ECO:0008006" key="5">
    <source>
        <dbReference type="Google" id="ProtNLM"/>
    </source>
</evidence>
<dbReference type="EMBL" id="JAXQPW010000004">
    <property type="protein sequence ID" value="MDZ5662547.1"/>
    <property type="molecule type" value="Genomic_DNA"/>
</dbReference>
<name>A0ABU5KC38_9ACTN</name>
<dbReference type="Proteomes" id="UP001291999">
    <property type="component" value="Unassembled WGS sequence"/>
</dbReference>
<feature type="compositionally biased region" description="Basic and acidic residues" evidence="2">
    <location>
        <begin position="29"/>
        <end position="46"/>
    </location>
</feature>
<dbReference type="RefSeq" id="WP_322424582.1">
    <property type="nucleotide sequence ID" value="NZ_JAXQPW010000004.1"/>
</dbReference>
<evidence type="ECO:0000256" key="2">
    <source>
        <dbReference type="SAM" id="MobiDB-lite"/>
    </source>
</evidence>
<evidence type="ECO:0000313" key="4">
    <source>
        <dbReference type="Proteomes" id="UP001291999"/>
    </source>
</evidence>
<feature type="region of interest" description="Disordered" evidence="2">
    <location>
        <begin position="29"/>
        <end position="51"/>
    </location>
</feature>
<evidence type="ECO:0000256" key="1">
    <source>
        <dbReference type="SAM" id="Coils"/>
    </source>
</evidence>
<gene>
    <name evidence="3" type="ORF">SFC79_12305</name>
</gene>
<keyword evidence="4" id="KW-1185">Reference proteome</keyword>
<comment type="caution">
    <text evidence="3">The sequence shown here is derived from an EMBL/GenBank/DDBJ whole genome shotgun (WGS) entry which is preliminary data.</text>
</comment>
<organism evidence="3 4">
    <name type="scientific">Nocardioides renjunii</name>
    <dbReference type="NCBI Taxonomy" id="3095075"/>
    <lineage>
        <taxon>Bacteria</taxon>
        <taxon>Bacillati</taxon>
        <taxon>Actinomycetota</taxon>
        <taxon>Actinomycetes</taxon>
        <taxon>Propionibacteriales</taxon>
        <taxon>Nocardioidaceae</taxon>
        <taxon>Nocardioides</taxon>
    </lineage>
</organism>
<proteinExistence type="predicted"/>
<protein>
    <recommendedName>
        <fullName evidence="5">WXG100 family type VII secretion target</fullName>
    </recommendedName>
</protein>
<keyword evidence="1" id="KW-0175">Coiled coil</keyword>
<feature type="coiled-coil region" evidence="1">
    <location>
        <begin position="72"/>
        <end position="99"/>
    </location>
</feature>
<sequence>MLDTKVEGSPAAVTTAATWLRDTLAKKVADAGDKQQDARNDARGSWEGETASSYQNLTGDVLKASDKHEDRVKAAARALDDYAAKLKALEEDMSSIRSRASGGGLTVSGTVIHPPPEAPGGEFEVGSPEESAHKAAVAKIELWNTLVEDAAQDYETFVDWVDSTMPGAVAKAREKDGSDTVFETLEGLIPNFAGGSGAGLTGLALGRTADGLKAEAREFRRKSRVSGNPAVRGSADTPSGKAKLDDLLGKADWLGKGGRFLGGPAGILIDVGFGVAEGVETGNWERVALTTGTSIAVGLGATALVAAGVVTAPAWVTVVAAGAVAAGASWAVGQVYDNWDDITDSVGDAWDSATDTIGDAWDSVTPW</sequence>
<evidence type="ECO:0000313" key="3">
    <source>
        <dbReference type="EMBL" id="MDZ5662547.1"/>
    </source>
</evidence>
<accession>A0ABU5KC38</accession>
<reference evidence="3 4" key="1">
    <citation type="submission" date="2023-11" db="EMBL/GenBank/DDBJ databases">
        <title>Novel species in genus Nocardioides.</title>
        <authorList>
            <person name="Zhou H."/>
        </authorList>
    </citation>
    <scope>NUCLEOTIDE SEQUENCE [LARGE SCALE GENOMIC DNA]</scope>
    <source>
        <strain evidence="3 4">S-58</strain>
    </source>
</reference>